<dbReference type="AlphaFoldDB" id="A0A8S3EQW9"/>
<dbReference type="EMBL" id="CAJOBI010236084">
    <property type="protein sequence ID" value="CAF5075066.1"/>
    <property type="molecule type" value="Genomic_DNA"/>
</dbReference>
<evidence type="ECO:0000313" key="1">
    <source>
        <dbReference type="EMBL" id="CAF5075066.1"/>
    </source>
</evidence>
<proteinExistence type="predicted"/>
<accession>A0A8S3EQW9</accession>
<evidence type="ECO:0000313" key="2">
    <source>
        <dbReference type="Proteomes" id="UP000676336"/>
    </source>
</evidence>
<comment type="caution">
    <text evidence="1">The sequence shown here is derived from an EMBL/GenBank/DDBJ whole genome shotgun (WGS) entry which is preliminary data.</text>
</comment>
<dbReference type="Proteomes" id="UP000676336">
    <property type="component" value="Unassembled WGS sequence"/>
</dbReference>
<reference evidence="1" key="1">
    <citation type="submission" date="2021-02" db="EMBL/GenBank/DDBJ databases">
        <authorList>
            <person name="Nowell W R."/>
        </authorList>
    </citation>
    <scope>NUCLEOTIDE SEQUENCE</scope>
</reference>
<organism evidence="1 2">
    <name type="scientific">Rotaria magnacalcarata</name>
    <dbReference type="NCBI Taxonomy" id="392030"/>
    <lineage>
        <taxon>Eukaryota</taxon>
        <taxon>Metazoa</taxon>
        <taxon>Spiralia</taxon>
        <taxon>Gnathifera</taxon>
        <taxon>Rotifera</taxon>
        <taxon>Eurotatoria</taxon>
        <taxon>Bdelloidea</taxon>
        <taxon>Philodinida</taxon>
        <taxon>Philodinidae</taxon>
        <taxon>Rotaria</taxon>
    </lineage>
</organism>
<name>A0A8S3EQW9_9BILA</name>
<sequence length="34" mass="4218">MRSARFLYRHIYHVDVRNVSLWICRTYIFLSSTL</sequence>
<protein>
    <submittedName>
        <fullName evidence="1">Uncharacterized protein</fullName>
    </submittedName>
</protein>
<gene>
    <name evidence="1" type="ORF">SMN809_LOCUS60481</name>
</gene>
<feature type="non-terminal residue" evidence="1">
    <location>
        <position position="34"/>
    </location>
</feature>